<reference evidence="2" key="1">
    <citation type="journal article" date="2017" name="Mycologia">
        <title>Fusarium algeriense, sp. nov., a novel toxigenic crown rot pathogen of durum wheat from Algeria is nested in the Fusarium burgessii species complex.</title>
        <authorList>
            <person name="Laraba I."/>
            <person name="Keddad A."/>
            <person name="Boureghda H."/>
            <person name="Abdallah N."/>
            <person name="Vaughan M.M."/>
            <person name="Proctor R.H."/>
            <person name="Busman M."/>
            <person name="O'Donnell K."/>
        </authorList>
    </citation>
    <scope>NUCLEOTIDE SEQUENCE</scope>
    <source>
        <strain evidence="2">NRRL 25174</strain>
    </source>
</reference>
<dbReference type="EMBL" id="PVQB02000284">
    <property type="protein sequence ID" value="KAF4339485.1"/>
    <property type="molecule type" value="Genomic_DNA"/>
</dbReference>
<organism evidence="2 3">
    <name type="scientific">Fusarium beomiforme</name>
    <dbReference type="NCBI Taxonomy" id="44412"/>
    <lineage>
        <taxon>Eukaryota</taxon>
        <taxon>Fungi</taxon>
        <taxon>Dikarya</taxon>
        <taxon>Ascomycota</taxon>
        <taxon>Pezizomycotina</taxon>
        <taxon>Sordariomycetes</taxon>
        <taxon>Hypocreomycetidae</taxon>
        <taxon>Hypocreales</taxon>
        <taxon>Nectriaceae</taxon>
        <taxon>Fusarium</taxon>
        <taxon>Fusarium burgessii species complex</taxon>
    </lineage>
</organism>
<evidence type="ECO:0000313" key="3">
    <source>
        <dbReference type="Proteomes" id="UP000730481"/>
    </source>
</evidence>
<dbReference type="OrthoDB" id="5078891at2759"/>
<accession>A0A9P5AIN7</accession>
<dbReference type="InterPro" id="IPR001810">
    <property type="entry name" value="F-box_dom"/>
</dbReference>
<comment type="caution">
    <text evidence="2">The sequence shown here is derived from an EMBL/GenBank/DDBJ whole genome shotgun (WGS) entry which is preliminary data.</text>
</comment>
<dbReference type="AlphaFoldDB" id="A0A9P5AIN7"/>
<keyword evidence="3" id="KW-1185">Reference proteome</keyword>
<gene>
    <name evidence="2" type="ORF">FBEOM_6606</name>
</gene>
<evidence type="ECO:0000259" key="1">
    <source>
        <dbReference type="PROSITE" id="PS50181"/>
    </source>
</evidence>
<protein>
    <recommendedName>
        <fullName evidence="1">F-box domain-containing protein</fullName>
    </recommendedName>
</protein>
<sequence>MSKLATLPTEVVCMIGSHMRGDDLGSMAQASKRFWKLFSPQRYNKIRFSGTVPQLAESIRLLLDENPAAMDLIRSFTKFVSIRVRYYYDSETIVFAQAEIALIRNFLRSVPRLHDLRFHVTIFRHENILAFNKALRKVSNWSTPRCLTFPDYPAESTFNAIVRRFAPGIIEAVQLPKGFNRKHFTSLKKPPQGRALKALHIDRTAIQQYVRNVIPSLDHEFLQEVNSHFPQLETLIFHEDTHIVGGYSDSYEWPWGLTWFIDALELDRCVEALISALNRMPNLRRFAFMLWLMRLHKSLVQHGWTGLIMLFRAYTAAEVVEFYLLYVEMILDRVPTLEELCISSGHPVFYRGTRQDGQVLVRRESRENPGEEDRFPPLLLDLP</sequence>
<dbReference type="Proteomes" id="UP000730481">
    <property type="component" value="Unassembled WGS sequence"/>
</dbReference>
<evidence type="ECO:0000313" key="2">
    <source>
        <dbReference type="EMBL" id="KAF4339485.1"/>
    </source>
</evidence>
<name>A0A9P5AIN7_9HYPO</name>
<feature type="domain" description="F-box" evidence="1">
    <location>
        <begin position="1"/>
        <end position="46"/>
    </location>
</feature>
<dbReference type="CDD" id="cd09917">
    <property type="entry name" value="F-box_SF"/>
    <property type="match status" value="1"/>
</dbReference>
<proteinExistence type="predicted"/>
<dbReference type="PROSITE" id="PS50181">
    <property type="entry name" value="FBOX"/>
    <property type="match status" value="1"/>
</dbReference>
<reference evidence="2" key="2">
    <citation type="submission" date="2020-02" db="EMBL/GenBank/DDBJ databases">
        <title>Identification and distribution of gene clusters putatively required for synthesis of sphingolipid metabolism inhibitors in phylogenetically diverse species of the filamentous fungus Fusarium.</title>
        <authorList>
            <person name="Kim H.-S."/>
            <person name="Busman M."/>
            <person name="Brown D.W."/>
            <person name="Divon H."/>
            <person name="Uhlig S."/>
            <person name="Proctor R.H."/>
        </authorList>
    </citation>
    <scope>NUCLEOTIDE SEQUENCE</scope>
    <source>
        <strain evidence="2">NRRL 25174</strain>
    </source>
</reference>